<sequence length="95" mass="10286">MATELAKSDKIAIDATHATVAARLVELRTTLTSYEIDVYRALVKDCGEIIGEVALRVCLFTTEWAIAGQVSAKLRARAITPVVVLVAADERLDTI</sequence>
<dbReference type="AlphaFoldDB" id="A0A976FR77"/>
<comment type="caution">
    <text evidence="1">The sequence shown here is derived from an EMBL/GenBank/DDBJ whole genome shotgun (WGS) entry which is preliminary data.</text>
</comment>
<accession>A0A976FR77</accession>
<protein>
    <submittedName>
        <fullName evidence="1">Uncharacterized protein</fullName>
    </submittedName>
</protein>
<evidence type="ECO:0000313" key="2">
    <source>
        <dbReference type="Proteomes" id="UP000294530"/>
    </source>
</evidence>
<dbReference type="EMBL" id="SHOA02000004">
    <property type="protein sequence ID" value="TDH71111.1"/>
    <property type="molecule type" value="Genomic_DNA"/>
</dbReference>
<dbReference type="RefSeq" id="XP_067820610.1">
    <property type="nucleotide sequence ID" value="XM_067960795.1"/>
</dbReference>
<gene>
    <name evidence="1" type="ORF">CCR75_002698</name>
</gene>
<dbReference type="GeneID" id="94346466"/>
<keyword evidence="2" id="KW-1185">Reference proteome</keyword>
<dbReference type="KEGG" id="blac:94346466"/>
<dbReference type="OrthoDB" id="2013818at2759"/>
<dbReference type="Proteomes" id="UP000294530">
    <property type="component" value="Unassembled WGS sequence"/>
</dbReference>
<organism evidence="1 2">
    <name type="scientific">Bremia lactucae</name>
    <name type="common">Lettuce downy mildew</name>
    <dbReference type="NCBI Taxonomy" id="4779"/>
    <lineage>
        <taxon>Eukaryota</taxon>
        <taxon>Sar</taxon>
        <taxon>Stramenopiles</taxon>
        <taxon>Oomycota</taxon>
        <taxon>Peronosporomycetes</taxon>
        <taxon>Peronosporales</taxon>
        <taxon>Peronosporaceae</taxon>
        <taxon>Bremia</taxon>
    </lineage>
</organism>
<evidence type="ECO:0000313" key="1">
    <source>
        <dbReference type="EMBL" id="TDH71111.1"/>
    </source>
</evidence>
<reference evidence="1 2" key="1">
    <citation type="journal article" date="2021" name="Genome Biol.">
        <title>AFLAP: assembly-free linkage analysis pipeline using k-mers from genome sequencing data.</title>
        <authorList>
            <person name="Fletcher K."/>
            <person name="Zhang L."/>
            <person name="Gil J."/>
            <person name="Han R."/>
            <person name="Cavanaugh K."/>
            <person name="Michelmore R."/>
        </authorList>
    </citation>
    <scope>NUCLEOTIDE SEQUENCE [LARGE SCALE GENOMIC DNA]</scope>
    <source>
        <strain evidence="1 2">SF5</strain>
    </source>
</reference>
<name>A0A976FR77_BRELC</name>
<proteinExistence type="predicted"/>